<dbReference type="PANTHER" id="PTHR33116">
    <property type="entry name" value="REVERSE TRANSCRIPTASE ZINC-BINDING DOMAIN-CONTAINING PROTEIN-RELATED-RELATED"/>
    <property type="match status" value="1"/>
</dbReference>
<dbReference type="AlphaFoldDB" id="A0A5N6PWC7"/>
<comment type="caution">
    <text evidence="2">The sequence shown here is derived from an EMBL/GenBank/DDBJ whole genome shotgun (WGS) entry which is preliminary data.</text>
</comment>
<dbReference type="PANTHER" id="PTHR33116:SF78">
    <property type="entry name" value="OS12G0587133 PROTEIN"/>
    <property type="match status" value="1"/>
</dbReference>
<proteinExistence type="predicted"/>
<evidence type="ECO:0000313" key="3">
    <source>
        <dbReference type="Proteomes" id="UP000326396"/>
    </source>
</evidence>
<sequence length="244" mass="28465">METTLDISGCPDQHKVRYAAGSFDKRALTWWNAQVQTRGRDEALSMSWEEFKVNVDFPEIKDRFHDDRIGEASVKSVKEGMVATRCGGTNFALKWDGWIPVKINTFAWRLLHDRLATKDNLMKRGLFEGSNLCSLCGAMEETALHLFTACSVASVIWSWLSEWTKVPQIFFFSIEDLFRVGTLMDGSKIQRRCVQDIILVACWNIWKERNKVIFEDTKVEIKKIVENIKFLSFLWILIWWKGWR</sequence>
<feature type="domain" description="Reverse transcriptase zinc-binding" evidence="1">
    <location>
        <begin position="90"/>
        <end position="157"/>
    </location>
</feature>
<evidence type="ECO:0000259" key="1">
    <source>
        <dbReference type="Pfam" id="PF13966"/>
    </source>
</evidence>
<keyword evidence="3" id="KW-1185">Reference proteome</keyword>
<dbReference type="OrthoDB" id="1433444at2759"/>
<accession>A0A5N6PWC7</accession>
<name>A0A5N6PWC7_9ASTR</name>
<dbReference type="Proteomes" id="UP000326396">
    <property type="component" value="Linkage Group LG10"/>
</dbReference>
<gene>
    <name evidence="2" type="ORF">E3N88_04464</name>
</gene>
<dbReference type="InterPro" id="IPR026960">
    <property type="entry name" value="RVT-Znf"/>
</dbReference>
<evidence type="ECO:0000313" key="2">
    <source>
        <dbReference type="EMBL" id="KAD7117196.1"/>
    </source>
</evidence>
<dbReference type="EMBL" id="SZYD01000002">
    <property type="protein sequence ID" value="KAD7117196.1"/>
    <property type="molecule type" value="Genomic_DNA"/>
</dbReference>
<reference evidence="2 3" key="1">
    <citation type="submission" date="2019-05" db="EMBL/GenBank/DDBJ databases">
        <title>Mikania micrantha, genome provides insights into the molecular mechanism of rapid growth.</title>
        <authorList>
            <person name="Liu B."/>
        </authorList>
    </citation>
    <scope>NUCLEOTIDE SEQUENCE [LARGE SCALE GENOMIC DNA]</scope>
    <source>
        <strain evidence="2">NLD-2019</strain>
        <tissue evidence="2">Leaf</tissue>
    </source>
</reference>
<dbReference type="Pfam" id="PF13966">
    <property type="entry name" value="zf-RVT"/>
    <property type="match status" value="1"/>
</dbReference>
<protein>
    <recommendedName>
        <fullName evidence="1">Reverse transcriptase zinc-binding domain-containing protein</fullName>
    </recommendedName>
</protein>
<organism evidence="2 3">
    <name type="scientific">Mikania micrantha</name>
    <name type="common">bitter vine</name>
    <dbReference type="NCBI Taxonomy" id="192012"/>
    <lineage>
        <taxon>Eukaryota</taxon>
        <taxon>Viridiplantae</taxon>
        <taxon>Streptophyta</taxon>
        <taxon>Embryophyta</taxon>
        <taxon>Tracheophyta</taxon>
        <taxon>Spermatophyta</taxon>
        <taxon>Magnoliopsida</taxon>
        <taxon>eudicotyledons</taxon>
        <taxon>Gunneridae</taxon>
        <taxon>Pentapetalae</taxon>
        <taxon>asterids</taxon>
        <taxon>campanulids</taxon>
        <taxon>Asterales</taxon>
        <taxon>Asteraceae</taxon>
        <taxon>Asteroideae</taxon>
        <taxon>Heliantheae alliance</taxon>
        <taxon>Eupatorieae</taxon>
        <taxon>Mikania</taxon>
    </lineage>
</organism>